<dbReference type="Pfam" id="PF08463">
    <property type="entry name" value="EcoEI_R_C"/>
    <property type="match status" value="1"/>
</dbReference>
<evidence type="ECO:0000313" key="4">
    <source>
        <dbReference type="Proteomes" id="UP000238261"/>
    </source>
</evidence>
<dbReference type="EMBL" id="MDEG01000011">
    <property type="protein sequence ID" value="PPU96929.1"/>
    <property type="molecule type" value="Genomic_DNA"/>
</dbReference>
<dbReference type="NCBIfam" id="NF046051">
    <property type="entry name" value="restrict_EcoAI"/>
    <property type="match status" value="1"/>
</dbReference>
<dbReference type="SMART" id="SM00487">
    <property type="entry name" value="DEXDc"/>
    <property type="match status" value="1"/>
</dbReference>
<dbReference type="AlphaFoldDB" id="A0A2S7EUV8"/>
<proteinExistence type="predicted"/>
<dbReference type="PROSITE" id="PS51192">
    <property type="entry name" value="HELICASE_ATP_BIND_1"/>
    <property type="match status" value="1"/>
</dbReference>
<keyword evidence="3" id="KW-0540">Nuclease</keyword>
<keyword evidence="4" id="KW-1185">Reference proteome</keyword>
<evidence type="ECO:0000256" key="1">
    <source>
        <dbReference type="SAM" id="MobiDB-lite"/>
    </source>
</evidence>
<dbReference type="Gene3D" id="3.40.50.300">
    <property type="entry name" value="P-loop containing nucleotide triphosphate hydrolases"/>
    <property type="match status" value="2"/>
</dbReference>
<dbReference type="Pfam" id="PF04851">
    <property type="entry name" value="ResIII"/>
    <property type="match status" value="1"/>
</dbReference>
<evidence type="ECO:0000259" key="2">
    <source>
        <dbReference type="PROSITE" id="PS51192"/>
    </source>
</evidence>
<accession>A0A2S7EUV8</accession>
<dbReference type="OrthoDB" id="9804086at2"/>
<keyword evidence="3" id="KW-0378">Hydrolase</keyword>
<gene>
    <name evidence="3" type="ORF">XhyaCFBP1156_12895</name>
</gene>
<reference evidence="4" key="1">
    <citation type="submission" date="2016-08" db="EMBL/GenBank/DDBJ databases">
        <authorList>
            <person name="Merda D."/>
            <person name="Briand M."/>
            <person name="Taghouti G."/>
            <person name="Carrere S."/>
            <person name="Gouzy J."/>
            <person name="Portier P."/>
            <person name="Jacques M.-A."/>
            <person name="Fischer-Le Saux M."/>
        </authorList>
    </citation>
    <scope>NUCLEOTIDE SEQUENCE [LARGE SCALE GENOMIC DNA]</scope>
    <source>
        <strain evidence="4">CFBP1156</strain>
    </source>
</reference>
<dbReference type="InterPro" id="IPR006935">
    <property type="entry name" value="Helicase/UvrB_N"/>
</dbReference>
<dbReference type="InterPro" id="IPR013670">
    <property type="entry name" value="EcoEI_R_C_dom"/>
</dbReference>
<dbReference type="InterPro" id="IPR014001">
    <property type="entry name" value="Helicase_ATP-bd"/>
</dbReference>
<dbReference type="InterPro" id="IPR027417">
    <property type="entry name" value="P-loop_NTPase"/>
</dbReference>
<dbReference type="SUPFAM" id="SSF52540">
    <property type="entry name" value="P-loop containing nucleoside triphosphate hydrolases"/>
    <property type="match status" value="1"/>
</dbReference>
<dbReference type="InterPro" id="IPR050742">
    <property type="entry name" value="Helicase_Restrict-Modif_Enz"/>
</dbReference>
<dbReference type="GO" id="GO:0005524">
    <property type="term" value="F:ATP binding"/>
    <property type="evidence" value="ECO:0007669"/>
    <property type="project" value="InterPro"/>
</dbReference>
<feature type="compositionally biased region" description="Basic and acidic residues" evidence="1">
    <location>
        <begin position="563"/>
        <end position="573"/>
    </location>
</feature>
<dbReference type="GO" id="GO:0016787">
    <property type="term" value="F:hydrolase activity"/>
    <property type="evidence" value="ECO:0007669"/>
    <property type="project" value="InterPro"/>
</dbReference>
<organism evidence="3 4">
    <name type="scientific">Xanthomonas hyacinthi</name>
    <dbReference type="NCBI Taxonomy" id="56455"/>
    <lineage>
        <taxon>Bacteria</taxon>
        <taxon>Pseudomonadati</taxon>
        <taxon>Pseudomonadota</taxon>
        <taxon>Gammaproteobacteria</taxon>
        <taxon>Lysobacterales</taxon>
        <taxon>Lysobacteraceae</taxon>
        <taxon>Xanthomonas</taxon>
    </lineage>
</organism>
<feature type="compositionally biased region" description="Gly residues" evidence="1">
    <location>
        <begin position="578"/>
        <end position="587"/>
    </location>
</feature>
<dbReference type="InterPro" id="IPR001650">
    <property type="entry name" value="Helicase_C-like"/>
</dbReference>
<evidence type="ECO:0000313" key="3">
    <source>
        <dbReference type="EMBL" id="PPU96929.1"/>
    </source>
</evidence>
<feature type="region of interest" description="Disordered" evidence="1">
    <location>
        <begin position="552"/>
        <end position="596"/>
    </location>
</feature>
<dbReference type="CDD" id="cd18799">
    <property type="entry name" value="SF2_C_EcoAI-like"/>
    <property type="match status" value="1"/>
</dbReference>
<dbReference type="GO" id="GO:0003677">
    <property type="term" value="F:DNA binding"/>
    <property type="evidence" value="ECO:0007669"/>
    <property type="project" value="InterPro"/>
</dbReference>
<dbReference type="PANTHER" id="PTHR47396:SF1">
    <property type="entry name" value="ATP-DEPENDENT HELICASE IRC3-RELATED"/>
    <property type="match status" value="1"/>
</dbReference>
<dbReference type="Proteomes" id="UP000238261">
    <property type="component" value="Unassembled WGS sequence"/>
</dbReference>
<comment type="caution">
    <text evidence="3">The sequence shown here is derived from an EMBL/GenBank/DDBJ whole genome shotgun (WGS) entry which is preliminary data.</text>
</comment>
<dbReference type="RefSeq" id="WP_046979064.1">
    <property type="nucleotide sequence ID" value="NZ_CP043476.1"/>
</dbReference>
<dbReference type="GO" id="GO:0005829">
    <property type="term" value="C:cytosol"/>
    <property type="evidence" value="ECO:0007669"/>
    <property type="project" value="TreeGrafter"/>
</dbReference>
<keyword evidence="3" id="KW-0255">Endonuclease</keyword>
<dbReference type="CDD" id="cd18032">
    <property type="entry name" value="DEXHc_RE_I_III_res"/>
    <property type="match status" value="1"/>
</dbReference>
<feature type="domain" description="Helicase ATP-binding" evidence="2">
    <location>
        <begin position="170"/>
        <end position="352"/>
    </location>
</feature>
<dbReference type="Pfam" id="PF00271">
    <property type="entry name" value="Helicase_C"/>
    <property type="match status" value="1"/>
</dbReference>
<dbReference type="GO" id="GO:0006304">
    <property type="term" value="P:DNA modification"/>
    <property type="evidence" value="ECO:0007669"/>
    <property type="project" value="InterPro"/>
</dbReference>
<dbReference type="PANTHER" id="PTHR47396">
    <property type="entry name" value="TYPE I RESTRICTION ENZYME ECOKI R PROTEIN"/>
    <property type="match status" value="1"/>
</dbReference>
<protein>
    <submittedName>
        <fullName evidence="3">Restriction endonuclease subunit R</fullName>
    </submittedName>
</protein>
<sequence>MHATHETEADTRANRIDPVLRDAGWGVAEGAQVQRELICPGRILGGGQRGTALSADYVLRYRGRKLAVIEAKRAGLGHTTGVGQAKDYAGRLKARFAYATNGIGWYGIDMQTGAEGDIALPFPTPEQLWLRCFPDGNDWRERFGAVPFETGGGKWQPRYYQHNAITAVLDAIANDRDRILLTLATGTGKTSIAFQIAWTLFHSRWNLSRDPVRRPRILFLADRNILADQAFNAFSAFPPDALCRIRPEEIRKKGGIPRNASVFFTIFQTFMTGGGDSEDASGDAQFTFEGYEPDFFDFIVIDECHRGGARDESTWRAILEYFKPAVQLGLTATPKRDVNGDTYAYFGEPVYTYALKEGIGDGFLTPFKVRQMASTLDEYRFSEGDVVLAGEIDRDRTYTEADFNTRLVIDQRERSRVQEFMDQIDQRQKTLVFCATQEHAARVRNFINQIKDNPDPHYCERVTADDGELGERHLREFQDNERILPTILTTSQKLSTGVDALNVRNIVLLRPVRSMIEFKQIIGRGTRTFEGKDYFTIYDFVKAYAHFNDPAWDGEPLPPDAPPEPRRPRRPGEDGMDGMDGMGGHPTGVGEPPPPERVVVRLSDGHERSIRYVSATTYWHDGRQITAQEFMQQLFGDLGALVADEDELRAVWSDPDRREAFIQRLTGLGYDSDRLDDMRRLIDAPNSDIFDVLAYVRFTLAPRARSARVASAKETGLGGYEREMRAFLEFVLDKYQYEGIQELASGKVADFLRIRYGGVNDAKRALGSVDNIRRAFVDIQAHLFR</sequence>
<dbReference type="GO" id="GO:0004519">
    <property type="term" value="F:endonuclease activity"/>
    <property type="evidence" value="ECO:0007669"/>
    <property type="project" value="UniProtKB-KW"/>
</dbReference>
<name>A0A2S7EUV8_9XANT</name>
<dbReference type="Gene3D" id="3.90.1570.30">
    <property type="match status" value="1"/>
</dbReference>